<name>A0A5D3BUW8_CUCMM</name>
<evidence type="ECO:0000256" key="1">
    <source>
        <dbReference type="SAM" id="MobiDB-lite"/>
    </source>
</evidence>
<gene>
    <name evidence="2" type="ORF">E5676_scaffold680G00180</name>
</gene>
<evidence type="ECO:0000313" key="2">
    <source>
        <dbReference type="EMBL" id="TYK02036.1"/>
    </source>
</evidence>
<reference evidence="2 3" key="1">
    <citation type="submission" date="2019-08" db="EMBL/GenBank/DDBJ databases">
        <title>Draft genome sequences of two oriental melons (Cucumis melo L. var makuwa).</title>
        <authorList>
            <person name="Kwon S.-Y."/>
        </authorList>
    </citation>
    <scope>NUCLEOTIDE SEQUENCE [LARGE SCALE GENOMIC DNA]</scope>
    <source>
        <strain evidence="3">cv. Chang Bougi</strain>
        <tissue evidence="2">Leaf</tissue>
    </source>
</reference>
<dbReference type="GO" id="GO:0003964">
    <property type="term" value="F:RNA-directed DNA polymerase activity"/>
    <property type="evidence" value="ECO:0007669"/>
    <property type="project" value="UniProtKB-KW"/>
</dbReference>
<comment type="caution">
    <text evidence="2">The sequence shown here is derived from an EMBL/GenBank/DDBJ whole genome shotgun (WGS) entry which is preliminary data.</text>
</comment>
<proteinExistence type="predicted"/>
<dbReference type="EMBL" id="SSTD01015891">
    <property type="protein sequence ID" value="TYK02036.1"/>
    <property type="molecule type" value="Genomic_DNA"/>
</dbReference>
<keyword evidence="2" id="KW-0548">Nucleotidyltransferase</keyword>
<organism evidence="2 3">
    <name type="scientific">Cucumis melo var. makuwa</name>
    <name type="common">Oriental melon</name>
    <dbReference type="NCBI Taxonomy" id="1194695"/>
    <lineage>
        <taxon>Eukaryota</taxon>
        <taxon>Viridiplantae</taxon>
        <taxon>Streptophyta</taxon>
        <taxon>Embryophyta</taxon>
        <taxon>Tracheophyta</taxon>
        <taxon>Spermatophyta</taxon>
        <taxon>Magnoliopsida</taxon>
        <taxon>eudicotyledons</taxon>
        <taxon>Gunneridae</taxon>
        <taxon>Pentapetalae</taxon>
        <taxon>rosids</taxon>
        <taxon>fabids</taxon>
        <taxon>Cucurbitales</taxon>
        <taxon>Cucurbitaceae</taxon>
        <taxon>Benincaseae</taxon>
        <taxon>Cucumis</taxon>
    </lineage>
</organism>
<sequence length="319" mass="35400">MQDTTQKLYSKCQKASHLYTLRKQVHDFKQGTLDVTSYFSELSLLWQDMDLFQPQIDIVCGLILGQKPLPFLIEMCYEVRLEEDSTNAMSVPPATSLLPSVLDPRPMTVKKITRNQSLFASIARNGCAYMSEYASTFQPSGPTVNQNGLTPPSTLGAIAQSDMSQSLSLINVDGKNPWILNSGAIDHLIVQDPEPPQDQGMTNPIESCTNSKMSENDRSDTVVPEDMGENDSVDETEVKAGLVVIRLNRVIQIILMSDEYDPSLNIPIALRKGNRSCTKHPICNYVSYDSLPLQFKAFTASLDSIVIPKNIHIALECPE</sequence>
<dbReference type="Proteomes" id="UP000321947">
    <property type="component" value="Unassembled WGS sequence"/>
</dbReference>
<keyword evidence="2" id="KW-0808">Transferase</keyword>
<accession>A0A5D3BUW8</accession>
<evidence type="ECO:0000313" key="3">
    <source>
        <dbReference type="Proteomes" id="UP000321947"/>
    </source>
</evidence>
<protein>
    <submittedName>
        <fullName evidence="2">Reverse transcriptase</fullName>
    </submittedName>
</protein>
<feature type="region of interest" description="Disordered" evidence="1">
    <location>
        <begin position="206"/>
        <end position="233"/>
    </location>
</feature>
<dbReference type="AlphaFoldDB" id="A0A5D3BUW8"/>
<keyword evidence="2" id="KW-0695">RNA-directed DNA polymerase</keyword>